<dbReference type="Proteomes" id="UP001145114">
    <property type="component" value="Unassembled WGS sequence"/>
</dbReference>
<gene>
    <name evidence="1" type="primary">NMD5_4</name>
    <name evidence="1" type="ORF">EV182_008058</name>
</gene>
<dbReference type="EMBL" id="JAMZIH010003986">
    <property type="protein sequence ID" value="KAJ1676508.1"/>
    <property type="molecule type" value="Genomic_DNA"/>
</dbReference>
<proteinExistence type="predicted"/>
<evidence type="ECO:0000313" key="2">
    <source>
        <dbReference type="Proteomes" id="UP001145114"/>
    </source>
</evidence>
<name>A0ACC1HMX4_9FUNG</name>
<evidence type="ECO:0000313" key="1">
    <source>
        <dbReference type="EMBL" id="KAJ1676508.1"/>
    </source>
</evidence>
<accession>A0ACC1HMX4</accession>
<feature type="non-terminal residue" evidence="1">
    <location>
        <position position="1"/>
    </location>
</feature>
<protein>
    <submittedName>
        <fullName evidence="1">Nonsense-mediated mRNA decay protein 5</fullName>
    </submittedName>
</protein>
<organism evidence="1 2">
    <name type="scientific">Spiromyces aspiralis</name>
    <dbReference type="NCBI Taxonomy" id="68401"/>
    <lineage>
        <taxon>Eukaryota</taxon>
        <taxon>Fungi</taxon>
        <taxon>Fungi incertae sedis</taxon>
        <taxon>Zoopagomycota</taxon>
        <taxon>Kickxellomycotina</taxon>
        <taxon>Kickxellomycetes</taxon>
        <taxon>Kickxellales</taxon>
        <taxon>Kickxellaceae</taxon>
        <taxon>Spiromyces</taxon>
    </lineage>
</organism>
<reference evidence="1" key="1">
    <citation type="submission" date="2022-06" db="EMBL/GenBank/DDBJ databases">
        <title>Phylogenomic reconstructions and comparative analyses of Kickxellomycotina fungi.</title>
        <authorList>
            <person name="Reynolds N.K."/>
            <person name="Stajich J.E."/>
            <person name="Barry K."/>
            <person name="Grigoriev I.V."/>
            <person name="Crous P."/>
            <person name="Smith M.E."/>
        </authorList>
    </citation>
    <scope>NUCLEOTIDE SEQUENCE</scope>
    <source>
        <strain evidence="1">RSA 2271</strain>
    </source>
</reference>
<keyword evidence="2" id="KW-1185">Reference proteome</keyword>
<comment type="caution">
    <text evidence="1">The sequence shown here is derived from an EMBL/GenBank/DDBJ whole genome shotgun (WGS) entry which is preliminary data.</text>
</comment>
<sequence>IDDEELDEELAFESPLDKIDPYVYFEGVVKSIQNGNPAVYNVVTQNLTPEKQTLFIQISKKAEEARAKATSS</sequence>